<evidence type="ECO:0000259" key="9">
    <source>
        <dbReference type="PROSITE" id="PS50887"/>
    </source>
</evidence>
<keyword evidence="7" id="KW-0464">Manganese</keyword>
<feature type="binding site" evidence="7">
    <location>
        <position position="361"/>
    </location>
    <ligand>
        <name>Mn(2+)</name>
        <dbReference type="ChEBI" id="CHEBI:29035"/>
        <label>1</label>
    </ligand>
</feature>
<dbReference type="EC" id="3.1.4.-" evidence="6"/>
<dbReference type="InterPro" id="IPR049553">
    <property type="entry name" value="GdpP-like_PAS"/>
</dbReference>
<dbReference type="GO" id="GO:0016787">
    <property type="term" value="F:hydrolase activity"/>
    <property type="evidence" value="ECO:0007669"/>
    <property type="project" value="UniProtKB-UniRule"/>
</dbReference>
<comment type="catalytic activity">
    <reaction evidence="6">
        <text>3',3'-c-di-AMP + H2O = 5'-O-phosphonoadenylyl-(3'-&gt;5')-adenosine + H(+)</text>
        <dbReference type="Rhea" id="RHEA:54420"/>
        <dbReference type="ChEBI" id="CHEBI:15377"/>
        <dbReference type="ChEBI" id="CHEBI:15378"/>
        <dbReference type="ChEBI" id="CHEBI:71500"/>
        <dbReference type="ChEBI" id="CHEBI:138171"/>
    </reaction>
</comment>
<dbReference type="Proteomes" id="UP000051813">
    <property type="component" value="Unassembled WGS sequence"/>
</dbReference>
<dbReference type="PATRIC" id="fig|1423738.3.peg.79"/>
<protein>
    <recommendedName>
        <fullName evidence="6">Cyclic-di-AMP phosphodiesterase</fullName>
        <ecNumber evidence="6">3.1.4.-</ecNumber>
    </recommendedName>
</protein>
<dbReference type="GO" id="GO:0005886">
    <property type="term" value="C:plasma membrane"/>
    <property type="evidence" value="ECO:0007669"/>
    <property type="project" value="UniProtKB-SubCell"/>
</dbReference>
<evidence type="ECO:0000256" key="6">
    <source>
        <dbReference type="PIRNR" id="PIRNR026583"/>
    </source>
</evidence>
<name>A0A0R2BRV5_9LACO</name>
<dbReference type="Pfam" id="PF02272">
    <property type="entry name" value="DHHA1"/>
    <property type="match status" value="1"/>
</dbReference>
<dbReference type="SUPFAM" id="SSF64182">
    <property type="entry name" value="DHH phosphoesterases"/>
    <property type="match status" value="1"/>
</dbReference>
<feature type="binding site" evidence="7">
    <location>
        <position position="461"/>
    </location>
    <ligand>
        <name>Mn(2+)</name>
        <dbReference type="ChEBI" id="CHEBI:29035"/>
        <label>2</label>
    </ligand>
</feature>
<dbReference type="Pfam" id="PF24898">
    <property type="entry name" value="GGDEF_GdpP"/>
    <property type="match status" value="1"/>
</dbReference>
<feature type="transmembrane region" description="Helical" evidence="8">
    <location>
        <begin position="21"/>
        <end position="44"/>
    </location>
</feature>
<keyword evidence="3 8" id="KW-0812">Transmembrane</keyword>
<dbReference type="Gene3D" id="3.30.450.20">
    <property type="entry name" value="PAS domain"/>
    <property type="match status" value="1"/>
</dbReference>
<dbReference type="PANTHER" id="PTHR47618">
    <property type="entry name" value="BIFUNCTIONAL OLIGORIBONUCLEASE AND PAP PHOSPHATASE NRNA"/>
    <property type="match status" value="1"/>
</dbReference>
<dbReference type="Pfam" id="PF01368">
    <property type="entry name" value="DHH"/>
    <property type="match status" value="1"/>
</dbReference>
<evidence type="ECO:0000256" key="3">
    <source>
        <dbReference type="ARBA" id="ARBA00022692"/>
    </source>
</evidence>
<comment type="caution">
    <text evidence="10">The sequence shown here is derived from an EMBL/GenBank/DDBJ whole genome shotgun (WGS) entry which is preliminary data.</text>
</comment>
<dbReference type="EMBL" id="AYYK01000008">
    <property type="protein sequence ID" value="KRM78923.1"/>
    <property type="molecule type" value="Genomic_DNA"/>
</dbReference>
<evidence type="ECO:0000313" key="11">
    <source>
        <dbReference type="Proteomes" id="UP000051813"/>
    </source>
</evidence>
<dbReference type="InterPro" id="IPR003156">
    <property type="entry name" value="DHHA1_dom"/>
</dbReference>
<dbReference type="SMART" id="SM00267">
    <property type="entry name" value="GGDEF"/>
    <property type="match status" value="1"/>
</dbReference>
<feature type="binding site" evidence="7">
    <location>
        <position position="367"/>
    </location>
    <ligand>
        <name>Mn(2+)</name>
        <dbReference type="ChEBI" id="CHEBI:29035"/>
        <label>2</label>
    </ligand>
</feature>
<evidence type="ECO:0000256" key="7">
    <source>
        <dbReference type="PIRSR" id="PIRSR026583-50"/>
    </source>
</evidence>
<evidence type="ECO:0000256" key="2">
    <source>
        <dbReference type="ARBA" id="ARBA00022475"/>
    </source>
</evidence>
<gene>
    <name evidence="10" type="ORF">FC84_GL000078</name>
</gene>
<feature type="domain" description="GGDEF" evidence="9">
    <location>
        <begin position="189"/>
        <end position="317"/>
    </location>
</feature>
<comment type="similarity">
    <text evidence="6">Belongs to the GdpP/PdeA phosphodiesterase family.</text>
</comment>
<feature type="transmembrane region" description="Helical" evidence="8">
    <location>
        <begin position="50"/>
        <end position="71"/>
    </location>
</feature>
<comment type="subcellular location">
    <subcellularLocation>
        <location evidence="1">Cell membrane</location>
        <topology evidence="1">Multi-pass membrane protein</topology>
    </subcellularLocation>
</comment>
<keyword evidence="2 6" id="KW-1003">Cell membrane</keyword>
<feature type="binding site" evidence="7">
    <location>
        <position position="436"/>
    </location>
    <ligand>
        <name>Mn(2+)</name>
        <dbReference type="ChEBI" id="CHEBI:29035"/>
        <label>2</label>
    </ligand>
</feature>
<accession>A0A0R2BRV5</accession>
<comment type="function">
    <text evidence="6">Has phosphodiesterase (PDE) activity against cyclic-di-AMP (c-di-AMP).</text>
</comment>
<dbReference type="InterPro" id="IPR001667">
    <property type="entry name" value="DDH_dom"/>
</dbReference>
<keyword evidence="5 6" id="KW-0472">Membrane</keyword>
<dbReference type="PIRSF" id="PIRSF026583">
    <property type="entry name" value="YybT"/>
    <property type="match status" value="1"/>
</dbReference>
<dbReference type="GO" id="GO:0003676">
    <property type="term" value="F:nucleic acid binding"/>
    <property type="evidence" value="ECO:0007669"/>
    <property type="project" value="UniProtKB-UniRule"/>
</dbReference>
<dbReference type="FunFam" id="3.90.1640.10:FF:000002">
    <property type="entry name" value="Cyclic-di-AMP phosphodiesterase"/>
    <property type="match status" value="1"/>
</dbReference>
<dbReference type="GO" id="GO:0106409">
    <property type="term" value="F:cyclic-di-AMP phosphodiesterase activity"/>
    <property type="evidence" value="ECO:0007669"/>
    <property type="project" value="RHEA"/>
</dbReference>
<dbReference type="InterPro" id="IPR000160">
    <property type="entry name" value="GGDEF_dom"/>
</dbReference>
<dbReference type="InterPro" id="IPR038763">
    <property type="entry name" value="DHH_sf"/>
</dbReference>
<evidence type="ECO:0000256" key="8">
    <source>
        <dbReference type="SAM" id="Phobius"/>
    </source>
</evidence>
<dbReference type="AlphaFoldDB" id="A0A0R2BRV5"/>
<keyword evidence="4 8" id="KW-1133">Transmembrane helix</keyword>
<dbReference type="PANTHER" id="PTHR47618:SF2">
    <property type="entry name" value="CYCLIC-DI-AMP PHOSPHODIESTERASE GDPP"/>
    <property type="match status" value="1"/>
</dbReference>
<dbReference type="OrthoDB" id="9759476at2"/>
<dbReference type="GO" id="GO:0046872">
    <property type="term" value="F:metal ion binding"/>
    <property type="evidence" value="ECO:0007669"/>
    <property type="project" value="UniProtKB-KW"/>
</dbReference>
<feature type="binding site" evidence="7">
    <location>
        <position position="436"/>
    </location>
    <ligand>
        <name>Mn(2+)</name>
        <dbReference type="ChEBI" id="CHEBI:29035"/>
        <label>1</label>
    </ligand>
</feature>
<organism evidence="10 11">
    <name type="scientific">Lapidilactobacillus dextrinicus DSM 20335</name>
    <dbReference type="NCBI Taxonomy" id="1423738"/>
    <lineage>
        <taxon>Bacteria</taxon>
        <taxon>Bacillati</taxon>
        <taxon>Bacillota</taxon>
        <taxon>Bacilli</taxon>
        <taxon>Lactobacillales</taxon>
        <taxon>Lactobacillaceae</taxon>
        <taxon>Lapidilactobacillus</taxon>
    </lineage>
</organism>
<dbReference type="PROSITE" id="PS50887">
    <property type="entry name" value="GGDEF"/>
    <property type="match status" value="1"/>
</dbReference>
<dbReference type="Pfam" id="PF21370">
    <property type="entry name" value="PAS_GdpP"/>
    <property type="match status" value="1"/>
</dbReference>
<proteinExistence type="inferred from homology"/>
<dbReference type="RefSeq" id="WP_057756311.1">
    <property type="nucleotide sequence ID" value="NZ_AYYK01000008.1"/>
</dbReference>
<feature type="binding site" evidence="7">
    <location>
        <position position="517"/>
    </location>
    <ligand>
        <name>Mn(2+)</name>
        <dbReference type="ChEBI" id="CHEBI:29035"/>
        <label>2</label>
    </ligand>
</feature>
<keyword evidence="7" id="KW-0479">Metal-binding</keyword>
<dbReference type="Gene3D" id="3.90.1640.10">
    <property type="entry name" value="inorganic pyrophosphatase (n-terminal core)"/>
    <property type="match status" value="1"/>
</dbReference>
<evidence type="ECO:0000256" key="5">
    <source>
        <dbReference type="ARBA" id="ARBA00023136"/>
    </source>
</evidence>
<evidence type="ECO:0000256" key="4">
    <source>
        <dbReference type="ARBA" id="ARBA00022989"/>
    </source>
</evidence>
<keyword evidence="6" id="KW-0378">Hydrolase</keyword>
<dbReference type="STRING" id="1423738.FC84_GL000078"/>
<evidence type="ECO:0000256" key="1">
    <source>
        <dbReference type="ARBA" id="ARBA00004651"/>
    </source>
</evidence>
<dbReference type="Gene3D" id="3.10.310.30">
    <property type="match status" value="1"/>
</dbReference>
<comment type="cofactor">
    <cofactor evidence="7">
        <name>Mn(2+)</name>
        <dbReference type="ChEBI" id="CHEBI:29035"/>
    </cofactor>
    <text evidence="7">For phosphodiesterase activity, probably binds 2 Mn(2+) per subunit.</text>
</comment>
<sequence length="672" mass="75300">MKKIISWFREKFRIPTFFADIQLRIIALTVVGIAILASAVALIIMPIFGIIFLVAMILLVGVIFYGFEVIFKNTNKYVSDLSYRIKQGEQSALIQMPIGIMLFDQESEIQWVNPTFQDYLGDQQVLGKKIRDIDDNLAKMIDQHKDDEKTQVIDWNGRKFEITVQEKVGALYLLDVTRSANIEQRFNDQQIVIGQIFIDNYDEITQTMDDQGVSNLSNYLTNRLSDWASDYQMFLKRVDEDHFFVLAYAKALAKAEANKFQILDKIREDTSVQNFPVTLSVGFAYGSDDLAELAITSQSNLDLALGRGGDQVVVRAKGQQAHFYGGKTNPMEKRTRVRARMISQALQGLFASANDIFVMGHNHPDMDAVGASLGIRRIAQMNGIKCHIVLDQNSIHTDVQRLVDDIKDYPEIYQSVVTPEQALEMASSDSMLIMVDHSKPSISISSSLYDKLKQRVVIIDHHRRGEEFPENPMLTYIEPYASSTCELIAEIFEYQPTDVEPLNKIEATAMLAGISVDTQSFSQRTGTRTFDAASYLRSVGANNGMVQQLLKENADEFIQRNHLIDNLEMVTSNVAIALGEEKQKYDPVIAAQAADTMLKLSGIDASFVISRRSDDIIGISARSLGKINVQVVMEKMGGGGHLSNAATQLKDTTIAKAKQQLVSILDEIQDDQ</sequence>
<feature type="binding site" evidence="7">
    <location>
        <position position="365"/>
    </location>
    <ligand>
        <name>Mn(2+)</name>
        <dbReference type="ChEBI" id="CHEBI:29035"/>
        <label>1</label>
    </ligand>
</feature>
<reference evidence="10 11" key="1">
    <citation type="journal article" date="2015" name="Genome Announc.">
        <title>Expanding the biotechnology potential of lactobacilli through comparative genomics of 213 strains and associated genera.</title>
        <authorList>
            <person name="Sun Z."/>
            <person name="Harris H.M."/>
            <person name="McCann A."/>
            <person name="Guo C."/>
            <person name="Argimon S."/>
            <person name="Zhang W."/>
            <person name="Yang X."/>
            <person name="Jeffery I.B."/>
            <person name="Cooney J.C."/>
            <person name="Kagawa T.F."/>
            <person name="Liu W."/>
            <person name="Song Y."/>
            <person name="Salvetti E."/>
            <person name="Wrobel A."/>
            <person name="Rasinkangas P."/>
            <person name="Parkhill J."/>
            <person name="Rea M.C."/>
            <person name="O'Sullivan O."/>
            <person name="Ritari J."/>
            <person name="Douillard F.P."/>
            <person name="Paul Ross R."/>
            <person name="Yang R."/>
            <person name="Briner A.E."/>
            <person name="Felis G.E."/>
            <person name="de Vos W.M."/>
            <person name="Barrangou R."/>
            <person name="Klaenhammer T.R."/>
            <person name="Caufield P.W."/>
            <person name="Cui Y."/>
            <person name="Zhang H."/>
            <person name="O'Toole P.W."/>
        </authorList>
    </citation>
    <scope>NUCLEOTIDE SEQUENCE [LARGE SCALE GENOMIC DNA]</scope>
    <source>
        <strain evidence="10 11">DSM 20335</strain>
    </source>
</reference>
<dbReference type="InterPro" id="IPR051319">
    <property type="entry name" value="Oligoribo/pAp-PDE_c-di-AMP_PDE"/>
</dbReference>
<keyword evidence="11" id="KW-1185">Reference proteome</keyword>
<dbReference type="InterPro" id="IPR014528">
    <property type="entry name" value="GdpP/PdeA"/>
</dbReference>
<evidence type="ECO:0000313" key="10">
    <source>
        <dbReference type="EMBL" id="KRM78923.1"/>
    </source>
</evidence>